<dbReference type="PROSITE" id="PS00397">
    <property type="entry name" value="RECOMBINASES_1"/>
    <property type="match status" value="1"/>
</dbReference>
<dbReference type="Pfam" id="PF00239">
    <property type="entry name" value="Resolvase"/>
    <property type="match status" value="1"/>
</dbReference>
<sequence length="200" mass="21988">MTRHIAIYVRVSSKKQDTKSQEPDLKQWATAFADDIPVKWYRDQQSGKTMNRPGWNRLETAVDAGRVSTVVVWRLDRLGRTASGLTALFDKLVGRSINLVSIKDGVDLSTPAGRLIANVLASVAAYENEVRAERIIAGQSVAKANGKRWGGSKPGRQLKVADEQIAIIHRMCREGASKSAMARATGLSRPTVYAVLEKNE</sequence>
<evidence type="ECO:0000259" key="7">
    <source>
        <dbReference type="PROSITE" id="PS51736"/>
    </source>
</evidence>
<dbReference type="InterPro" id="IPR006120">
    <property type="entry name" value="Resolvase_HTH_dom"/>
</dbReference>
<dbReference type="RefSeq" id="WP_146370680.1">
    <property type="nucleotide sequence ID" value="NZ_SJPP01000001.1"/>
</dbReference>
<dbReference type="GO" id="GO:0000150">
    <property type="term" value="F:DNA strand exchange activity"/>
    <property type="evidence" value="ECO:0007669"/>
    <property type="project" value="InterPro"/>
</dbReference>
<organism evidence="8 9">
    <name type="scientific">Symmachiella macrocystis</name>
    <dbReference type="NCBI Taxonomy" id="2527985"/>
    <lineage>
        <taxon>Bacteria</taxon>
        <taxon>Pseudomonadati</taxon>
        <taxon>Planctomycetota</taxon>
        <taxon>Planctomycetia</taxon>
        <taxon>Planctomycetales</taxon>
        <taxon>Planctomycetaceae</taxon>
        <taxon>Symmachiella</taxon>
    </lineage>
</organism>
<dbReference type="Pfam" id="PF02796">
    <property type="entry name" value="HTH_7"/>
    <property type="match status" value="1"/>
</dbReference>
<evidence type="ECO:0000256" key="6">
    <source>
        <dbReference type="PROSITE-ProRule" id="PRU10137"/>
    </source>
</evidence>
<gene>
    <name evidence="8" type="primary">hin_1</name>
    <name evidence="8" type="ORF">CA54_21750</name>
</gene>
<dbReference type="CDD" id="cd03768">
    <property type="entry name" value="SR_ResInv"/>
    <property type="match status" value="1"/>
</dbReference>
<dbReference type="OrthoDB" id="9797501at2"/>
<keyword evidence="4" id="KW-0233">DNA recombination</keyword>
<comment type="similarity">
    <text evidence="1">Belongs to the site-specific recombinase resolvase family.</text>
</comment>
<dbReference type="InterPro" id="IPR050639">
    <property type="entry name" value="SSR_resolvase"/>
</dbReference>
<dbReference type="SUPFAM" id="SSF46689">
    <property type="entry name" value="Homeodomain-like"/>
    <property type="match status" value="1"/>
</dbReference>
<dbReference type="InterPro" id="IPR009057">
    <property type="entry name" value="Homeodomain-like_sf"/>
</dbReference>
<dbReference type="Gene3D" id="1.10.10.60">
    <property type="entry name" value="Homeodomain-like"/>
    <property type="match status" value="1"/>
</dbReference>
<protein>
    <submittedName>
        <fullName evidence="8">DNA-invertase hin</fullName>
    </submittedName>
</protein>
<dbReference type="PANTHER" id="PTHR30461">
    <property type="entry name" value="DNA-INVERTASE FROM LAMBDOID PROPHAGE"/>
    <property type="match status" value="1"/>
</dbReference>
<evidence type="ECO:0000313" key="8">
    <source>
        <dbReference type="EMBL" id="TWU13340.1"/>
    </source>
</evidence>
<evidence type="ECO:0000256" key="1">
    <source>
        <dbReference type="ARBA" id="ARBA00009913"/>
    </source>
</evidence>
<keyword evidence="2" id="KW-0229">DNA integration</keyword>
<evidence type="ECO:0000256" key="5">
    <source>
        <dbReference type="PIRSR" id="PIRSR606118-50"/>
    </source>
</evidence>
<keyword evidence="9" id="KW-1185">Reference proteome</keyword>
<comment type="caution">
    <text evidence="8">The sequence shown here is derived from an EMBL/GenBank/DDBJ whole genome shotgun (WGS) entry which is preliminary data.</text>
</comment>
<evidence type="ECO:0000313" key="9">
    <source>
        <dbReference type="Proteomes" id="UP000320735"/>
    </source>
</evidence>
<evidence type="ECO:0000256" key="2">
    <source>
        <dbReference type="ARBA" id="ARBA00022908"/>
    </source>
</evidence>
<name>A0A5C6BMG3_9PLAN</name>
<accession>A0A5C6BMG3</accession>
<reference evidence="8 9" key="1">
    <citation type="submission" date="2019-02" db="EMBL/GenBank/DDBJ databases">
        <title>Deep-cultivation of Planctomycetes and their phenomic and genomic characterization uncovers novel biology.</title>
        <authorList>
            <person name="Wiegand S."/>
            <person name="Jogler M."/>
            <person name="Boedeker C."/>
            <person name="Pinto D."/>
            <person name="Vollmers J."/>
            <person name="Rivas-Marin E."/>
            <person name="Kohn T."/>
            <person name="Peeters S.H."/>
            <person name="Heuer A."/>
            <person name="Rast P."/>
            <person name="Oberbeckmann S."/>
            <person name="Bunk B."/>
            <person name="Jeske O."/>
            <person name="Meyerdierks A."/>
            <person name="Storesund J.E."/>
            <person name="Kallscheuer N."/>
            <person name="Luecker S."/>
            <person name="Lage O.M."/>
            <person name="Pohl T."/>
            <person name="Merkel B.J."/>
            <person name="Hornburger P."/>
            <person name="Mueller R.-W."/>
            <person name="Bruemmer F."/>
            <person name="Labrenz M."/>
            <person name="Spormann A.M."/>
            <person name="Op Den Camp H."/>
            <person name="Overmann J."/>
            <person name="Amann R."/>
            <person name="Jetten M.S.M."/>
            <person name="Mascher T."/>
            <person name="Medema M.H."/>
            <person name="Devos D.P."/>
            <person name="Kaster A.-K."/>
            <person name="Ovreas L."/>
            <person name="Rohde M."/>
            <person name="Galperin M.Y."/>
            <person name="Jogler C."/>
        </authorList>
    </citation>
    <scope>NUCLEOTIDE SEQUENCE [LARGE SCALE GENOMIC DNA]</scope>
    <source>
        <strain evidence="8 9">CA54</strain>
    </source>
</reference>
<dbReference type="Proteomes" id="UP000320735">
    <property type="component" value="Unassembled WGS sequence"/>
</dbReference>
<dbReference type="Gene3D" id="3.40.50.1390">
    <property type="entry name" value="Resolvase, N-terminal catalytic domain"/>
    <property type="match status" value="1"/>
</dbReference>
<feature type="active site" description="O-(5'-phospho-DNA)-serine intermediate" evidence="5 6">
    <location>
        <position position="12"/>
    </location>
</feature>
<evidence type="ECO:0000256" key="3">
    <source>
        <dbReference type="ARBA" id="ARBA00023125"/>
    </source>
</evidence>
<dbReference type="AlphaFoldDB" id="A0A5C6BMG3"/>
<evidence type="ECO:0000256" key="4">
    <source>
        <dbReference type="ARBA" id="ARBA00023172"/>
    </source>
</evidence>
<dbReference type="InterPro" id="IPR006118">
    <property type="entry name" value="Recombinase_CS"/>
</dbReference>
<proteinExistence type="inferred from homology"/>
<dbReference type="InterPro" id="IPR006119">
    <property type="entry name" value="Resolv_N"/>
</dbReference>
<dbReference type="GO" id="GO:0015074">
    <property type="term" value="P:DNA integration"/>
    <property type="evidence" value="ECO:0007669"/>
    <property type="project" value="UniProtKB-KW"/>
</dbReference>
<keyword evidence="3" id="KW-0238">DNA-binding</keyword>
<dbReference type="GO" id="GO:0003677">
    <property type="term" value="F:DNA binding"/>
    <property type="evidence" value="ECO:0007669"/>
    <property type="project" value="UniProtKB-KW"/>
</dbReference>
<dbReference type="EMBL" id="SJPP01000001">
    <property type="protein sequence ID" value="TWU13340.1"/>
    <property type="molecule type" value="Genomic_DNA"/>
</dbReference>
<dbReference type="PANTHER" id="PTHR30461:SF2">
    <property type="entry name" value="SERINE RECOMBINASE PINE-RELATED"/>
    <property type="match status" value="1"/>
</dbReference>
<feature type="domain" description="Resolvase/invertase-type recombinase catalytic" evidence="7">
    <location>
        <begin position="4"/>
        <end position="146"/>
    </location>
</feature>
<dbReference type="InterPro" id="IPR036162">
    <property type="entry name" value="Resolvase-like_N_sf"/>
</dbReference>
<dbReference type="PROSITE" id="PS51736">
    <property type="entry name" value="RECOMBINASES_3"/>
    <property type="match status" value="1"/>
</dbReference>
<dbReference type="SUPFAM" id="SSF53041">
    <property type="entry name" value="Resolvase-like"/>
    <property type="match status" value="1"/>
</dbReference>
<dbReference type="SMART" id="SM00857">
    <property type="entry name" value="Resolvase"/>
    <property type="match status" value="1"/>
</dbReference>